<organism evidence="2 3">
    <name type="scientific">Archangium gephyra</name>
    <dbReference type="NCBI Taxonomy" id="48"/>
    <lineage>
        <taxon>Bacteria</taxon>
        <taxon>Pseudomonadati</taxon>
        <taxon>Myxococcota</taxon>
        <taxon>Myxococcia</taxon>
        <taxon>Myxococcales</taxon>
        <taxon>Cystobacterineae</taxon>
        <taxon>Archangiaceae</taxon>
        <taxon>Archangium</taxon>
    </lineage>
</organism>
<accession>A0A2W5TIS9</accession>
<evidence type="ECO:0000313" key="3">
    <source>
        <dbReference type="Proteomes" id="UP000249061"/>
    </source>
</evidence>
<dbReference type="Proteomes" id="UP000249061">
    <property type="component" value="Unassembled WGS sequence"/>
</dbReference>
<sequence>MTTSWLISLRGREASWRRARCCANRRRRLHRGRRSPLTGSLVRPAWYSLAMHNWSAAETVGRNQFGLITREQARAVGLADSSIHRALRHGRLSTVFSGVYRFSTVAESWEQRALLPQLLRPGRAALSHWTAGWLHRLEGLRRPRVIDARITRDTKLELKDVAIHHVKHVRADHRIGPFVVTPIGRTIVDLASVMSREPFTFAFDSATLKYPREMQSLFQYVSTRPLRGHGGLATLRQVFAERHGVMLESALESRVWTALIRSKLPVPKAQHPMGEVMRVDFLWHLERVVLHVDSRAHHSSRAAIERDARQRNALGADWASFVVTHGMVESKDWLNQVRTALQKRAPQLRLDV</sequence>
<feature type="domain" description="AbiEi antitoxin N-terminal" evidence="1">
    <location>
        <begin position="62"/>
        <end position="102"/>
    </location>
</feature>
<gene>
    <name evidence="2" type="ORF">DI536_08605</name>
</gene>
<dbReference type="InterPro" id="IPR025159">
    <property type="entry name" value="AbiEi_N"/>
</dbReference>
<dbReference type="EMBL" id="QFQP01000005">
    <property type="protein sequence ID" value="PZR15499.1"/>
    <property type="molecule type" value="Genomic_DNA"/>
</dbReference>
<name>A0A2W5TIS9_9BACT</name>
<comment type="caution">
    <text evidence="2">The sequence shown here is derived from an EMBL/GenBank/DDBJ whole genome shotgun (WGS) entry which is preliminary data.</text>
</comment>
<proteinExistence type="predicted"/>
<protein>
    <recommendedName>
        <fullName evidence="1">AbiEi antitoxin N-terminal domain-containing protein</fullName>
    </recommendedName>
</protein>
<reference evidence="2 3" key="1">
    <citation type="submission" date="2017-08" db="EMBL/GenBank/DDBJ databases">
        <title>Infants hospitalized years apart are colonized by the same room-sourced microbial strains.</title>
        <authorList>
            <person name="Brooks B."/>
            <person name="Olm M.R."/>
            <person name="Firek B.A."/>
            <person name="Baker R."/>
            <person name="Thomas B.C."/>
            <person name="Morowitz M.J."/>
            <person name="Banfield J.F."/>
        </authorList>
    </citation>
    <scope>NUCLEOTIDE SEQUENCE [LARGE SCALE GENOMIC DNA]</scope>
    <source>
        <strain evidence="2">S2_003_000_R2_14</strain>
    </source>
</reference>
<dbReference type="AlphaFoldDB" id="A0A2W5TIS9"/>
<evidence type="ECO:0000259" key="1">
    <source>
        <dbReference type="Pfam" id="PF13338"/>
    </source>
</evidence>
<evidence type="ECO:0000313" key="2">
    <source>
        <dbReference type="EMBL" id="PZR15499.1"/>
    </source>
</evidence>
<dbReference type="Pfam" id="PF13338">
    <property type="entry name" value="AbiEi_4"/>
    <property type="match status" value="1"/>
</dbReference>